<organism evidence="2 3">
    <name type="scientific">Endobacterium cereale</name>
    <dbReference type="NCBI Taxonomy" id="2663029"/>
    <lineage>
        <taxon>Bacteria</taxon>
        <taxon>Pseudomonadati</taxon>
        <taxon>Pseudomonadota</taxon>
        <taxon>Alphaproteobacteria</taxon>
        <taxon>Hyphomicrobiales</taxon>
        <taxon>Rhizobiaceae</taxon>
        <taxon>Endobacterium</taxon>
    </lineage>
</organism>
<dbReference type="RefSeq" id="WP_153355603.1">
    <property type="nucleotide sequence ID" value="NZ_JAYKOO010000009.1"/>
</dbReference>
<reference evidence="2 3" key="1">
    <citation type="submission" date="2019-11" db="EMBL/GenBank/DDBJ databases">
        <title>Genome analysis of Rhizobacterium cereale a novel genus and species isolated from maize roots in North Spain.</title>
        <authorList>
            <person name="Menendez E."/>
            <person name="Flores-Felix J.D."/>
            <person name="Ramirez-Bahena M.-H."/>
            <person name="Igual J.M."/>
            <person name="Garcia-Fraile P."/>
            <person name="Peix A."/>
            <person name="Velazquez E."/>
        </authorList>
    </citation>
    <scope>NUCLEOTIDE SEQUENCE [LARGE SCALE GENOMIC DNA]</scope>
    <source>
        <strain evidence="2 3">RZME27</strain>
    </source>
</reference>
<feature type="region of interest" description="Disordered" evidence="1">
    <location>
        <begin position="190"/>
        <end position="221"/>
    </location>
</feature>
<protein>
    <submittedName>
        <fullName evidence="2">DUF2076 family protein</fullName>
    </submittedName>
</protein>
<feature type="compositionally biased region" description="Low complexity" evidence="1">
    <location>
        <begin position="141"/>
        <end position="153"/>
    </location>
</feature>
<dbReference type="Pfam" id="PF09849">
    <property type="entry name" value="DUF2076"/>
    <property type="match status" value="1"/>
</dbReference>
<evidence type="ECO:0000313" key="3">
    <source>
        <dbReference type="Proteomes" id="UP000435138"/>
    </source>
</evidence>
<dbReference type="EMBL" id="WIXI01000046">
    <property type="protein sequence ID" value="MQY47976.1"/>
    <property type="molecule type" value="Genomic_DNA"/>
</dbReference>
<comment type="caution">
    <text evidence="2">The sequence shown here is derived from an EMBL/GenBank/DDBJ whole genome shotgun (WGS) entry which is preliminary data.</text>
</comment>
<gene>
    <name evidence="2" type="ORF">GAO09_18220</name>
</gene>
<feature type="compositionally biased region" description="Polar residues" evidence="1">
    <location>
        <begin position="91"/>
        <end position="100"/>
    </location>
</feature>
<dbReference type="AlphaFoldDB" id="A0A6A8AFJ3"/>
<evidence type="ECO:0000313" key="2">
    <source>
        <dbReference type="EMBL" id="MQY47976.1"/>
    </source>
</evidence>
<keyword evidence="3" id="KW-1185">Reference proteome</keyword>
<dbReference type="Proteomes" id="UP000435138">
    <property type="component" value="Unassembled WGS sequence"/>
</dbReference>
<name>A0A6A8AFJ3_9HYPH</name>
<feature type="region of interest" description="Disordered" evidence="1">
    <location>
        <begin position="71"/>
        <end position="156"/>
    </location>
</feature>
<sequence>MDQNDRHAIDGLFGKLKQVEGQTGPRDGEAETFINQRVASQPAAPYFMAQTIVVQEQALEAAQRRIEELEHQASARPAGGGGFFSSMFGSNSQPRQQPANTAAYRGGAPATAGAYGNQGHAQNAYADPNGQADGQQGGQSSGPWGRQGAAQRGPMGGGGGFLAGAAQTAMGVAGGVLIGNAIMGMMGGNEAQAAETPAPEPAQPAEDADTGMDDGGDDMDF</sequence>
<dbReference type="InterPro" id="IPR018648">
    <property type="entry name" value="DUF2076"/>
</dbReference>
<evidence type="ECO:0000256" key="1">
    <source>
        <dbReference type="SAM" id="MobiDB-lite"/>
    </source>
</evidence>
<feature type="compositionally biased region" description="Acidic residues" evidence="1">
    <location>
        <begin position="206"/>
        <end position="221"/>
    </location>
</feature>
<proteinExistence type="predicted"/>
<accession>A0A6A8AFJ3</accession>